<evidence type="ECO:0000256" key="1">
    <source>
        <dbReference type="ARBA" id="ARBA00004294"/>
    </source>
</evidence>
<accession>A0A8S1DCP6</accession>
<evidence type="ECO:0000256" key="9">
    <source>
        <dbReference type="ARBA" id="ARBA00023121"/>
    </source>
</evidence>
<dbReference type="EMBL" id="CADEPI010000205">
    <property type="protein sequence ID" value="CAB3380314.1"/>
    <property type="molecule type" value="Genomic_DNA"/>
</dbReference>
<keyword evidence="7" id="KW-1000">Mitochondrion outer membrane</keyword>
<dbReference type="Proteomes" id="UP000494165">
    <property type="component" value="Unassembled WGS sequence"/>
</dbReference>
<feature type="compositionally biased region" description="Pro residues" evidence="13">
    <location>
        <begin position="516"/>
        <end position="526"/>
    </location>
</feature>
<evidence type="ECO:0000256" key="7">
    <source>
        <dbReference type="ARBA" id="ARBA00022787"/>
    </source>
</evidence>
<dbReference type="GO" id="GO:0008289">
    <property type="term" value="F:lipid binding"/>
    <property type="evidence" value="ECO:0007669"/>
    <property type="project" value="UniProtKB-KW"/>
</dbReference>
<feature type="region of interest" description="Disordered" evidence="13">
    <location>
        <begin position="476"/>
        <end position="538"/>
    </location>
</feature>
<feature type="region of interest" description="Disordered" evidence="13">
    <location>
        <begin position="50"/>
        <end position="71"/>
    </location>
</feature>
<feature type="region of interest" description="Disordered" evidence="13">
    <location>
        <begin position="1"/>
        <end position="25"/>
    </location>
</feature>
<dbReference type="OrthoDB" id="6047381at2759"/>
<evidence type="ECO:0000313" key="16">
    <source>
        <dbReference type="Proteomes" id="UP000494165"/>
    </source>
</evidence>
<evidence type="ECO:0000313" key="15">
    <source>
        <dbReference type="EMBL" id="CAB3380314.1"/>
    </source>
</evidence>
<comment type="subcellular location">
    <subcellularLocation>
        <location evidence="3">Cytoplasm</location>
    </subcellularLocation>
    <subcellularLocation>
        <location evidence="2">Mitochondrion matrix</location>
    </subcellularLocation>
    <subcellularLocation>
        <location evidence="1">Mitochondrion outer membrane</location>
    </subcellularLocation>
</comment>
<evidence type="ECO:0000256" key="2">
    <source>
        <dbReference type="ARBA" id="ARBA00004305"/>
    </source>
</evidence>
<evidence type="ECO:0000256" key="10">
    <source>
        <dbReference type="ARBA" id="ARBA00023128"/>
    </source>
</evidence>
<dbReference type="GO" id="GO:0005741">
    <property type="term" value="C:mitochondrial outer membrane"/>
    <property type="evidence" value="ECO:0007669"/>
    <property type="project" value="UniProtKB-SubCell"/>
</dbReference>
<feature type="compositionally biased region" description="Polar residues" evidence="13">
    <location>
        <begin position="437"/>
        <end position="446"/>
    </location>
</feature>
<sequence length="742" mass="83330">MSGKKKYFHSVSATSGHRRMLPPPPLCKQYSLPTANSTGSWSVVDSCDASSTGSTGGFSELERGERIRPERRVGRSNVQKMFQGGRQGNHDDSNVRYYQQIDSRINSMTIADVSPRVAVKRIILLYENYQYREAANFINRLSHGTFKVILHELPVDLFVESMPNSLSILEALYAKVFLSEGLDFGMKLLRPEEVVMQMVKFFAMHDYDAKANITLRRVPSKLLAPSSPFVFSCKKLLKVIVLSNPKVRKVVRMRKQALDKAIEGLGQHGLVSTTDQNLKNLHDALKTEFQRVLETYKEALLKLEELSLASNNKKPPTTPIEASHQRQLSLRQLEIQERLIKNKTLLNVVEPILGNHYLNVLLGILQRRIECDKDALFQFTQLKKESAKTFDESAIVAPILMRFSYGCDQVLDLMKGIAEDDDDSSDISGYHSDSESTIMVSGNSPYTKKPVARSVASSKGSNGKCCPSCESFIQNHQREKKKSDSSSSSLKSQMSRRPELPARNSPPLENPYSVPNRPPPPPPLPNSVPLKRIVPPTPSEPAVPKLVMKYESLYAQAKVDTLDALDILEELKGAEELKSKILFSVVVLSYRAVTLVLAKKKEAIRKILQMPEPGQVSEVRTASDQLEASIELYLANTAEKFNLCQTVEDVCSQIWTALYDYPCLKSCQGLIAYVRSSVQMSWALVTQNPPLALEYEFKKYRPDLHSRFHASNPEKDEIRTYLWPALLESFNGPCLSKGVVIT</sequence>
<keyword evidence="10" id="KW-0496">Mitochondrion</keyword>
<dbReference type="InterPro" id="IPR031981">
    <property type="entry name" value="MIEAP_C"/>
</dbReference>
<feature type="compositionally biased region" description="Basic and acidic residues" evidence="13">
    <location>
        <begin position="60"/>
        <end position="71"/>
    </location>
</feature>
<name>A0A8S1DCP6_9INSE</name>
<evidence type="ECO:0000256" key="13">
    <source>
        <dbReference type="SAM" id="MobiDB-lite"/>
    </source>
</evidence>
<keyword evidence="11" id="KW-0472">Membrane</keyword>
<keyword evidence="16" id="KW-1185">Reference proteome</keyword>
<keyword evidence="9" id="KW-0446">Lipid-binding</keyword>
<keyword evidence="6" id="KW-0963">Cytoplasm</keyword>
<evidence type="ECO:0000256" key="12">
    <source>
        <dbReference type="ARBA" id="ARBA00032687"/>
    </source>
</evidence>
<dbReference type="AlphaFoldDB" id="A0A8S1DCP6"/>
<keyword evidence="8" id="KW-0175">Coiled coil</keyword>
<evidence type="ECO:0000256" key="5">
    <source>
        <dbReference type="ARBA" id="ARBA00019863"/>
    </source>
</evidence>
<dbReference type="InterPro" id="IPR026169">
    <property type="entry name" value="MIEAP"/>
</dbReference>
<dbReference type="Pfam" id="PF16026">
    <property type="entry name" value="MIEAP"/>
    <property type="match status" value="1"/>
</dbReference>
<evidence type="ECO:0000256" key="6">
    <source>
        <dbReference type="ARBA" id="ARBA00022490"/>
    </source>
</evidence>
<reference evidence="15 16" key="1">
    <citation type="submission" date="2020-04" db="EMBL/GenBank/DDBJ databases">
        <authorList>
            <person name="Alioto T."/>
            <person name="Alioto T."/>
            <person name="Gomez Garrido J."/>
        </authorList>
    </citation>
    <scope>NUCLEOTIDE SEQUENCE [LARGE SCALE GENOMIC DNA]</scope>
</reference>
<feature type="region of interest" description="Disordered" evidence="13">
    <location>
        <begin position="421"/>
        <end position="464"/>
    </location>
</feature>
<feature type="domain" description="Mitochondria-eating protein C-terminal" evidence="14">
    <location>
        <begin position="544"/>
        <end position="742"/>
    </location>
</feature>
<evidence type="ECO:0000256" key="3">
    <source>
        <dbReference type="ARBA" id="ARBA00004496"/>
    </source>
</evidence>
<evidence type="ECO:0000256" key="11">
    <source>
        <dbReference type="ARBA" id="ARBA00023136"/>
    </source>
</evidence>
<evidence type="ECO:0000256" key="4">
    <source>
        <dbReference type="ARBA" id="ARBA00008233"/>
    </source>
</evidence>
<comment type="similarity">
    <text evidence="4">Belongs to the MIEAP family.</text>
</comment>
<organism evidence="15 16">
    <name type="scientific">Cloeon dipterum</name>
    <dbReference type="NCBI Taxonomy" id="197152"/>
    <lineage>
        <taxon>Eukaryota</taxon>
        <taxon>Metazoa</taxon>
        <taxon>Ecdysozoa</taxon>
        <taxon>Arthropoda</taxon>
        <taxon>Hexapoda</taxon>
        <taxon>Insecta</taxon>
        <taxon>Pterygota</taxon>
        <taxon>Palaeoptera</taxon>
        <taxon>Ephemeroptera</taxon>
        <taxon>Pisciforma</taxon>
        <taxon>Baetidae</taxon>
        <taxon>Cloeon</taxon>
    </lineage>
</organism>
<evidence type="ECO:0000256" key="8">
    <source>
        <dbReference type="ARBA" id="ARBA00023054"/>
    </source>
</evidence>
<dbReference type="PANTHER" id="PTHR21771:SF1">
    <property type="entry name" value="MITOCHONDRIA-EATING PROTEIN"/>
    <property type="match status" value="1"/>
</dbReference>
<dbReference type="GO" id="GO:0035694">
    <property type="term" value="P:mitochondrial protein catabolic process"/>
    <property type="evidence" value="ECO:0007669"/>
    <property type="project" value="InterPro"/>
</dbReference>
<dbReference type="GO" id="GO:0005759">
    <property type="term" value="C:mitochondrial matrix"/>
    <property type="evidence" value="ECO:0007669"/>
    <property type="project" value="UniProtKB-SubCell"/>
</dbReference>
<dbReference type="GO" id="GO:0035695">
    <property type="term" value="P:mitophagy by internal vacuole formation"/>
    <property type="evidence" value="ECO:0007669"/>
    <property type="project" value="TreeGrafter"/>
</dbReference>
<comment type="caution">
    <text evidence="15">The sequence shown here is derived from an EMBL/GenBank/DDBJ whole genome shotgun (WGS) entry which is preliminary data.</text>
</comment>
<protein>
    <recommendedName>
        <fullName evidence="5">Mitochondria-eating protein</fullName>
    </recommendedName>
    <alternativeName>
        <fullName evidence="12">Spermatogenesis-associated protein 18</fullName>
    </alternativeName>
</protein>
<gene>
    <name evidence="15" type="ORF">CLODIP_2_CD14617</name>
</gene>
<proteinExistence type="inferred from homology"/>
<dbReference type="PANTHER" id="PTHR21771">
    <property type="entry name" value="MITOCHONDRIA-EATING PROTEIN-RELATED"/>
    <property type="match status" value="1"/>
</dbReference>
<evidence type="ECO:0000259" key="14">
    <source>
        <dbReference type="Pfam" id="PF16026"/>
    </source>
</evidence>